<evidence type="ECO:0000256" key="8">
    <source>
        <dbReference type="ARBA" id="ARBA00023002"/>
    </source>
</evidence>
<sequence>MDYFPLFCRLHSKRCLLVGGGDVAERKARLLLDAGADLHVGALDFSPAFQQWAQQGKVVLLSGAFTEAWLDDCWLVIAATDDDAVNQQVGAAAEARRIFCNLVDAPEQASAIMPSIVDRSPLMIAVSSGGRAPVLARLLREKLEAMLPQHLGQLATLAGSLRERVKKRFNSMAQRRHFWERFFASDRLAQTLANGDQPRADALVDTLFDAPLSQQGEVVLVGAGPGDAGLLTLKGLQHIQQADVVVYDRLVSDPILNLVRRDAERIFVGKRAGHHCVPQAEINQLLLEQAQRGKRVVRLKGGDPFIFGRGGEELEVLAQHNIPFSVVPGITAASGCAAYSGIPLTHRDHAQSVRFVTGHLQQHGKIEWQKLAAEQQTLVFYMGLTQAPEIQRQLMLHGMEAEMPVALVQNGTTPQQRVATGTLGELATLAHQFASPALIIVGRVVGLRSQLRWF</sequence>
<dbReference type="FunFam" id="3.40.1010.10:FF:000001">
    <property type="entry name" value="Siroheme synthase"/>
    <property type="match status" value="1"/>
</dbReference>
<dbReference type="SUPFAM" id="SSF51735">
    <property type="entry name" value="NAD(P)-binding Rossmann-fold domains"/>
    <property type="match status" value="1"/>
</dbReference>
<feature type="binding site" evidence="16">
    <location>
        <begin position="331"/>
        <end position="332"/>
    </location>
    <ligand>
        <name>S-adenosyl-L-methionine</name>
        <dbReference type="ChEBI" id="CHEBI:59789"/>
    </ligand>
</feature>
<feature type="binding site" evidence="16">
    <location>
        <position position="225"/>
    </location>
    <ligand>
        <name>S-adenosyl-L-methionine</name>
        <dbReference type="ChEBI" id="CHEBI:59789"/>
    </ligand>
</feature>
<dbReference type="GO" id="GO:0032259">
    <property type="term" value="P:methylation"/>
    <property type="evidence" value="ECO:0007669"/>
    <property type="project" value="UniProtKB-KW"/>
</dbReference>
<dbReference type="EC" id="4.99.1.4" evidence="16"/>
<dbReference type="GO" id="GO:0051266">
    <property type="term" value="F:sirohydrochlorin ferrochelatase activity"/>
    <property type="evidence" value="ECO:0007669"/>
    <property type="project" value="UniProtKB-EC"/>
</dbReference>
<dbReference type="Gene3D" id="3.30.160.110">
    <property type="entry name" value="Siroheme synthase, domain 2"/>
    <property type="match status" value="1"/>
</dbReference>
<dbReference type="InterPro" id="IPR012409">
    <property type="entry name" value="Sirohaem_synth"/>
</dbReference>
<feature type="binding site" evidence="16">
    <location>
        <position position="411"/>
    </location>
    <ligand>
        <name>S-adenosyl-L-methionine</name>
        <dbReference type="ChEBI" id="CHEBI:59789"/>
    </ligand>
</feature>
<feature type="domain" description="Tetrapyrrole methylase" evidence="19">
    <location>
        <begin position="218"/>
        <end position="427"/>
    </location>
</feature>
<evidence type="ECO:0000256" key="4">
    <source>
        <dbReference type="ARBA" id="ARBA00022573"/>
    </source>
</evidence>
<feature type="domain" description="Siroheme synthase central" evidence="21">
    <location>
        <begin position="119"/>
        <end position="146"/>
    </location>
</feature>
<evidence type="ECO:0000313" key="22">
    <source>
        <dbReference type="EMBL" id="QGY30832.1"/>
    </source>
</evidence>
<dbReference type="EC" id="1.3.1.76" evidence="16"/>
<dbReference type="InterPro" id="IPR035996">
    <property type="entry name" value="4pyrrol_Methylase_sf"/>
</dbReference>
<evidence type="ECO:0000256" key="16">
    <source>
        <dbReference type="HAMAP-Rule" id="MF_01646"/>
    </source>
</evidence>
<keyword evidence="12 16" id="KW-0511">Multifunctional enzyme</keyword>
<organism evidence="22 23">
    <name type="scientific">Pantoea cypripedii</name>
    <name type="common">Pectobacterium cypripedii</name>
    <name type="synonym">Erwinia cypripedii</name>
    <dbReference type="NCBI Taxonomy" id="55209"/>
    <lineage>
        <taxon>Bacteria</taxon>
        <taxon>Pseudomonadati</taxon>
        <taxon>Pseudomonadota</taxon>
        <taxon>Gammaproteobacteria</taxon>
        <taxon>Enterobacterales</taxon>
        <taxon>Erwiniaceae</taxon>
        <taxon>Pantoea</taxon>
    </lineage>
</organism>
<dbReference type="AlphaFoldDB" id="A0A6B9G212"/>
<keyword evidence="10 16" id="KW-0456">Lyase</keyword>
<dbReference type="PROSITE" id="PS00840">
    <property type="entry name" value="SUMT_2"/>
    <property type="match status" value="1"/>
</dbReference>
<feature type="domain" description="Sirohaem synthase dimerisation" evidence="20">
    <location>
        <begin position="150"/>
        <end position="207"/>
    </location>
</feature>
<feature type="binding site" evidence="16">
    <location>
        <begin position="22"/>
        <end position="23"/>
    </location>
    <ligand>
        <name>NAD(+)</name>
        <dbReference type="ChEBI" id="CHEBI:57540"/>
    </ligand>
</feature>
<accession>A0A6B9G212</accession>
<gene>
    <name evidence="22" type="primary">cobA</name>
    <name evidence="16" type="synonym">cysG</name>
    <name evidence="22" type="ORF">CUN67_18630</name>
</gene>
<comment type="pathway">
    <text evidence="13 16">Porphyrin-containing compound metabolism; siroheme biosynthesis; precorrin-2 from uroporphyrinogen III: step 1/1.</text>
</comment>
<evidence type="ECO:0000259" key="21">
    <source>
        <dbReference type="Pfam" id="PF14824"/>
    </source>
</evidence>
<dbReference type="InterPro" id="IPR014777">
    <property type="entry name" value="4pyrrole_Mease_sub1"/>
</dbReference>
<dbReference type="NCBIfam" id="TIGR01470">
    <property type="entry name" value="cysG_Nterm"/>
    <property type="match status" value="1"/>
</dbReference>
<evidence type="ECO:0000259" key="20">
    <source>
        <dbReference type="Pfam" id="PF10414"/>
    </source>
</evidence>
<evidence type="ECO:0000256" key="10">
    <source>
        <dbReference type="ARBA" id="ARBA00023239"/>
    </source>
</evidence>
<feature type="binding site" evidence="16">
    <location>
        <position position="382"/>
    </location>
    <ligand>
        <name>S-adenosyl-L-methionine</name>
        <dbReference type="ChEBI" id="CHEBI:59789"/>
    </ligand>
</feature>
<dbReference type="Pfam" id="PF10414">
    <property type="entry name" value="CysG_dimeriser"/>
    <property type="match status" value="1"/>
</dbReference>
<evidence type="ECO:0000256" key="5">
    <source>
        <dbReference type="ARBA" id="ARBA00022603"/>
    </source>
</evidence>
<evidence type="ECO:0000256" key="18">
    <source>
        <dbReference type="RuleBase" id="RU003960"/>
    </source>
</evidence>
<dbReference type="Pfam" id="PF00590">
    <property type="entry name" value="TP_methylase"/>
    <property type="match status" value="1"/>
</dbReference>
<dbReference type="NCBIfam" id="NF007922">
    <property type="entry name" value="PRK10637.1"/>
    <property type="match status" value="1"/>
</dbReference>
<dbReference type="FunFam" id="3.30.950.10:FF:000001">
    <property type="entry name" value="Siroheme synthase"/>
    <property type="match status" value="1"/>
</dbReference>
<dbReference type="SUPFAM" id="SSF75615">
    <property type="entry name" value="Siroheme synthase middle domains-like"/>
    <property type="match status" value="1"/>
</dbReference>
<dbReference type="Gene3D" id="3.30.950.10">
    <property type="entry name" value="Methyltransferase, Cobalt-precorrin-4 Transmethylase, Domain 2"/>
    <property type="match status" value="1"/>
</dbReference>
<comment type="similarity">
    <text evidence="2 18">Belongs to the precorrin methyltransferase family.</text>
</comment>
<dbReference type="InterPro" id="IPR006366">
    <property type="entry name" value="CobA/CysG_C"/>
</dbReference>
<name>A0A6B9G212_PANCY</name>
<evidence type="ECO:0000256" key="9">
    <source>
        <dbReference type="ARBA" id="ARBA00023027"/>
    </source>
</evidence>
<dbReference type="InterPro" id="IPR050161">
    <property type="entry name" value="Siro_Cobalamin_biosynth"/>
</dbReference>
<comment type="catalytic activity">
    <reaction evidence="14 16">
        <text>precorrin-2 + NAD(+) = sirohydrochlorin + NADH + 2 H(+)</text>
        <dbReference type="Rhea" id="RHEA:15613"/>
        <dbReference type="ChEBI" id="CHEBI:15378"/>
        <dbReference type="ChEBI" id="CHEBI:57540"/>
        <dbReference type="ChEBI" id="CHEBI:57945"/>
        <dbReference type="ChEBI" id="CHEBI:58351"/>
        <dbReference type="ChEBI" id="CHEBI:58827"/>
        <dbReference type="EC" id="1.3.1.76"/>
    </reaction>
</comment>
<dbReference type="GO" id="GO:0019354">
    <property type="term" value="P:siroheme biosynthetic process"/>
    <property type="evidence" value="ECO:0007669"/>
    <property type="project" value="UniProtKB-UniRule"/>
</dbReference>
<keyword evidence="4 16" id="KW-0169">Cobalamin biosynthesis</keyword>
<comment type="catalytic activity">
    <reaction evidence="16">
        <text>siroheme + 2 H(+) = sirohydrochlorin + Fe(2+)</text>
        <dbReference type="Rhea" id="RHEA:24360"/>
        <dbReference type="ChEBI" id="CHEBI:15378"/>
        <dbReference type="ChEBI" id="CHEBI:29033"/>
        <dbReference type="ChEBI" id="CHEBI:58351"/>
        <dbReference type="ChEBI" id="CHEBI:60052"/>
        <dbReference type="EC" id="4.99.1.4"/>
    </reaction>
</comment>
<dbReference type="InterPro" id="IPR014776">
    <property type="entry name" value="4pyrrole_Mease_sub2"/>
</dbReference>
<dbReference type="GO" id="GO:0004851">
    <property type="term" value="F:uroporphyrin-III C-methyltransferase activity"/>
    <property type="evidence" value="ECO:0007669"/>
    <property type="project" value="UniProtKB-UniRule"/>
</dbReference>
<evidence type="ECO:0000256" key="3">
    <source>
        <dbReference type="ARBA" id="ARBA00022553"/>
    </source>
</evidence>
<comment type="similarity">
    <text evidence="16">In the C-terminal section; belongs to the precorrin methyltransferase family.</text>
</comment>
<keyword evidence="9 16" id="KW-0520">NAD</keyword>
<dbReference type="UniPathway" id="UPA00148">
    <property type="reaction ID" value="UER00211"/>
</dbReference>
<keyword evidence="11 16" id="KW-0627">Porphyrin biosynthesis</keyword>
<evidence type="ECO:0000256" key="1">
    <source>
        <dbReference type="ARBA" id="ARBA00005010"/>
    </source>
</evidence>
<evidence type="ECO:0000259" key="19">
    <source>
        <dbReference type="Pfam" id="PF00590"/>
    </source>
</evidence>
<evidence type="ECO:0000256" key="17">
    <source>
        <dbReference type="PIRSR" id="PIRSR036426-1"/>
    </source>
</evidence>
<dbReference type="Gene3D" id="3.40.50.720">
    <property type="entry name" value="NAD(P)-binding Rossmann-like Domain"/>
    <property type="match status" value="1"/>
</dbReference>
<feature type="region of interest" description="Precorrin-2 dehydrogenase / sirohydrochlorin ferrochelatase" evidence="16">
    <location>
        <begin position="1"/>
        <end position="204"/>
    </location>
</feature>
<dbReference type="PANTHER" id="PTHR45790:SF1">
    <property type="entry name" value="SIROHEME SYNTHASE"/>
    <property type="match status" value="1"/>
</dbReference>
<dbReference type="PANTHER" id="PTHR45790">
    <property type="entry name" value="SIROHEME SYNTHASE-RELATED"/>
    <property type="match status" value="1"/>
</dbReference>
<dbReference type="InterPro" id="IPR006367">
    <property type="entry name" value="Sirohaem_synthase_N"/>
</dbReference>
<dbReference type="CDD" id="cd11642">
    <property type="entry name" value="SUMT"/>
    <property type="match status" value="1"/>
</dbReference>
<protein>
    <recommendedName>
        <fullName evidence="16">Siroheme synthase</fullName>
    </recommendedName>
    <domain>
        <recommendedName>
            <fullName evidence="16">Uroporphyrinogen-III C-methyltransferase</fullName>
            <shortName evidence="16">Urogen III methylase</shortName>
            <ecNumber evidence="16">2.1.1.107</ecNumber>
        </recommendedName>
        <alternativeName>
            <fullName evidence="16">SUMT</fullName>
        </alternativeName>
        <alternativeName>
            <fullName evidence="16">Uroporphyrinogen III methylase</fullName>
            <shortName evidence="16">UROM</shortName>
        </alternativeName>
    </domain>
    <domain>
        <recommendedName>
            <fullName evidence="16">Precorrin-2 dehydrogenase</fullName>
            <ecNumber evidence="16">1.3.1.76</ecNumber>
        </recommendedName>
    </domain>
    <domain>
        <recommendedName>
            <fullName evidence="16">Sirohydrochlorin ferrochelatase</fullName>
            <ecNumber evidence="16">4.99.1.4</ecNumber>
        </recommendedName>
    </domain>
</protein>
<dbReference type="Pfam" id="PF13241">
    <property type="entry name" value="NAD_binding_7"/>
    <property type="match status" value="1"/>
</dbReference>
<comment type="pathway">
    <text evidence="1 16">Porphyrin-containing compound metabolism; siroheme biosynthesis; sirohydrochlorin from precorrin-2: step 1/1.</text>
</comment>
<dbReference type="SUPFAM" id="SSF53790">
    <property type="entry name" value="Tetrapyrrole methylase"/>
    <property type="match status" value="1"/>
</dbReference>
<proteinExistence type="inferred from homology"/>
<feature type="active site" description="Proton acceptor" evidence="16 17">
    <location>
        <position position="248"/>
    </location>
</feature>
<keyword evidence="8 16" id="KW-0560">Oxidoreductase</keyword>
<evidence type="ECO:0000313" key="23">
    <source>
        <dbReference type="Proteomes" id="UP000502005"/>
    </source>
</evidence>
<feature type="binding site" evidence="16">
    <location>
        <position position="306"/>
    </location>
    <ligand>
        <name>S-adenosyl-L-methionine</name>
        <dbReference type="ChEBI" id="CHEBI:59789"/>
    </ligand>
</feature>
<dbReference type="GO" id="GO:0043115">
    <property type="term" value="F:precorrin-2 dehydrogenase activity"/>
    <property type="evidence" value="ECO:0007669"/>
    <property type="project" value="UniProtKB-UniRule"/>
</dbReference>
<dbReference type="Gene3D" id="3.40.1010.10">
    <property type="entry name" value="Cobalt-precorrin-4 Transmethylase, Domain 1"/>
    <property type="match status" value="1"/>
</dbReference>
<dbReference type="Pfam" id="PF14824">
    <property type="entry name" value="Sirohm_synth_M"/>
    <property type="match status" value="1"/>
</dbReference>
<comment type="similarity">
    <text evidence="16">In the N-terminal section; belongs to the precorrin-2 dehydrogenase / sirohydrochlorin ferrochelatase family.</text>
</comment>
<dbReference type="InterPro" id="IPR019478">
    <property type="entry name" value="Sirohaem_synthase_dimer_dom"/>
</dbReference>
<dbReference type="EC" id="2.1.1.107" evidence="16"/>
<dbReference type="PROSITE" id="PS00839">
    <property type="entry name" value="SUMT_1"/>
    <property type="match status" value="1"/>
</dbReference>
<keyword evidence="5 16" id="KW-0489">Methyltransferase</keyword>
<dbReference type="FunFam" id="3.30.160.110:FF:000001">
    <property type="entry name" value="Siroheme synthase"/>
    <property type="match status" value="1"/>
</dbReference>
<dbReference type="Proteomes" id="UP000502005">
    <property type="component" value="Chromosome"/>
</dbReference>
<evidence type="ECO:0000256" key="12">
    <source>
        <dbReference type="ARBA" id="ARBA00023268"/>
    </source>
</evidence>
<comment type="pathway">
    <text evidence="16">Cofactor biosynthesis; adenosylcobalamin biosynthesis; sirohydrochlorin from precorrin-2: step 1/1.</text>
</comment>
<dbReference type="UniPathway" id="UPA00262">
    <property type="reaction ID" value="UER00211"/>
</dbReference>
<dbReference type="InterPro" id="IPR036291">
    <property type="entry name" value="NAD(P)-bd_dom_sf"/>
</dbReference>
<dbReference type="GO" id="GO:0009236">
    <property type="term" value="P:cobalamin biosynthetic process"/>
    <property type="evidence" value="ECO:0007669"/>
    <property type="project" value="UniProtKB-UniRule"/>
</dbReference>
<dbReference type="GO" id="GO:0051287">
    <property type="term" value="F:NAD binding"/>
    <property type="evidence" value="ECO:0007669"/>
    <property type="project" value="InterPro"/>
</dbReference>
<comment type="pathway">
    <text evidence="15 16">Cofactor biosynthesis; adenosylcobalamin biosynthesis; precorrin-2 from uroporphyrinogen III: step 1/1.</text>
</comment>
<feature type="binding site" evidence="16">
    <location>
        <begin position="43"/>
        <end position="44"/>
    </location>
    <ligand>
        <name>NAD(+)</name>
        <dbReference type="ChEBI" id="CHEBI:57540"/>
    </ligand>
</feature>
<evidence type="ECO:0000256" key="6">
    <source>
        <dbReference type="ARBA" id="ARBA00022679"/>
    </source>
</evidence>
<dbReference type="InterPro" id="IPR000878">
    <property type="entry name" value="4pyrrol_Mease"/>
</dbReference>
<dbReference type="PIRSF" id="PIRSF036426">
    <property type="entry name" value="Sirohaem_synth"/>
    <property type="match status" value="1"/>
</dbReference>
<dbReference type="InterPro" id="IPR037115">
    <property type="entry name" value="Sirohaem_synt_dimer_dom_sf"/>
</dbReference>
<comment type="function">
    <text evidence="16">Multifunctional enzyme that catalyzes the SAM-dependent methylations of uroporphyrinogen III at position C-2 and C-7 to form precorrin-2 via precorrin-1. Then it catalyzes the NAD-dependent ring dehydrogenation of precorrin-2 to yield sirohydrochlorin. Finally, it catalyzes the ferrochelation of sirohydrochlorin to yield siroheme.</text>
</comment>
<comment type="catalytic activity">
    <reaction evidence="16">
        <text>uroporphyrinogen III + 2 S-adenosyl-L-methionine = precorrin-2 + 2 S-adenosyl-L-homocysteine + H(+)</text>
        <dbReference type="Rhea" id="RHEA:32459"/>
        <dbReference type="ChEBI" id="CHEBI:15378"/>
        <dbReference type="ChEBI" id="CHEBI:57308"/>
        <dbReference type="ChEBI" id="CHEBI:57856"/>
        <dbReference type="ChEBI" id="CHEBI:58827"/>
        <dbReference type="ChEBI" id="CHEBI:59789"/>
        <dbReference type="EC" id="2.1.1.107"/>
    </reaction>
</comment>
<dbReference type="InterPro" id="IPR003043">
    <property type="entry name" value="Uropor_MeTrfase_CS"/>
</dbReference>
<dbReference type="EMBL" id="CP024768">
    <property type="protein sequence ID" value="QGY30832.1"/>
    <property type="molecule type" value="Genomic_DNA"/>
</dbReference>
<evidence type="ECO:0000256" key="11">
    <source>
        <dbReference type="ARBA" id="ARBA00023244"/>
    </source>
</evidence>
<evidence type="ECO:0000256" key="13">
    <source>
        <dbReference type="ARBA" id="ARBA00025705"/>
    </source>
</evidence>
<evidence type="ECO:0000256" key="15">
    <source>
        <dbReference type="ARBA" id="ARBA00060548"/>
    </source>
</evidence>
<evidence type="ECO:0000256" key="2">
    <source>
        <dbReference type="ARBA" id="ARBA00005879"/>
    </source>
</evidence>
<dbReference type="NCBIfam" id="TIGR01469">
    <property type="entry name" value="cobA_cysG_Cterm"/>
    <property type="match status" value="1"/>
</dbReference>
<comment type="pathway">
    <text evidence="16">Porphyrin-containing compound metabolism; siroheme biosynthesis; siroheme from sirohydrochlorin: step 1/1.</text>
</comment>
<keyword evidence="6 16" id="KW-0808">Transferase</keyword>
<keyword evidence="7 16" id="KW-0949">S-adenosyl-L-methionine</keyword>
<dbReference type="Gene3D" id="1.10.8.210">
    <property type="entry name" value="Sirohaem synthase, dimerisation domain"/>
    <property type="match status" value="1"/>
</dbReference>
<feature type="active site" description="Proton donor" evidence="16 17">
    <location>
        <position position="270"/>
    </location>
</feature>
<feature type="region of interest" description="Uroporphyrinogen-III C-methyltransferase" evidence="16">
    <location>
        <begin position="216"/>
        <end position="454"/>
    </location>
</feature>
<keyword evidence="3 16" id="KW-0597">Phosphoprotein</keyword>
<feature type="binding site" evidence="16">
    <location>
        <begin position="301"/>
        <end position="303"/>
    </location>
    <ligand>
        <name>S-adenosyl-L-methionine</name>
        <dbReference type="ChEBI" id="CHEBI:59789"/>
    </ligand>
</feature>
<dbReference type="NCBIfam" id="NF004790">
    <property type="entry name" value="PRK06136.1"/>
    <property type="match status" value="1"/>
</dbReference>
<evidence type="ECO:0000256" key="14">
    <source>
        <dbReference type="ARBA" id="ARBA00047561"/>
    </source>
</evidence>
<feature type="modified residue" description="Phosphoserine" evidence="16">
    <location>
        <position position="128"/>
    </location>
</feature>
<dbReference type="RefSeq" id="WP_208716738.1">
    <property type="nucleotide sequence ID" value="NZ_CP024768.1"/>
</dbReference>
<evidence type="ECO:0000256" key="7">
    <source>
        <dbReference type="ARBA" id="ARBA00022691"/>
    </source>
</evidence>
<reference evidence="22 23" key="1">
    <citation type="submission" date="2017-11" db="EMBL/GenBank/DDBJ databases">
        <title>Genome sequence of Pantoea cypripedii NE1.</title>
        <authorList>
            <person name="Nascimento F.X."/>
        </authorList>
    </citation>
    <scope>NUCLEOTIDE SEQUENCE [LARGE SCALE GENOMIC DNA]</scope>
    <source>
        <strain evidence="22 23">NE1</strain>
    </source>
</reference>
<dbReference type="InterPro" id="IPR028281">
    <property type="entry name" value="Sirohaem_synthase_central"/>
</dbReference>
<dbReference type="HAMAP" id="MF_01646">
    <property type="entry name" value="Siroheme_synth"/>
    <property type="match status" value="1"/>
</dbReference>